<evidence type="ECO:0000256" key="4">
    <source>
        <dbReference type="ARBA" id="ARBA00022801"/>
    </source>
</evidence>
<keyword evidence="3" id="KW-0645">Protease</keyword>
<dbReference type="GeneID" id="16993480"/>
<dbReference type="PANTHER" id="PTHR11963:SF20">
    <property type="entry name" value="PEPTIDASE B"/>
    <property type="match status" value="1"/>
</dbReference>
<dbReference type="InterPro" id="IPR011356">
    <property type="entry name" value="Leucine_aapep/pepB"/>
</dbReference>
<dbReference type="KEGG" id="cme:CYME_CMH153C"/>
<keyword evidence="2 7" id="KW-0031">Aminopeptidase</keyword>
<evidence type="ECO:0000256" key="1">
    <source>
        <dbReference type="ARBA" id="ARBA00009528"/>
    </source>
</evidence>
<dbReference type="GO" id="GO:0070006">
    <property type="term" value="F:metalloaminopeptidase activity"/>
    <property type="evidence" value="ECO:0007669"/>
    <property type="project" value="InterPro"/>
</dbReference>
<dbReference type="Pfam" id="PF00883">
    <property type="entry name" value="Peptidase_M17"/>
    <property type="match status" value="1"/>
</dbReference>
<dbReference type="RefSeq" id="XP_005536107.1">
    <property type="nucleotide sequence ID" value="XM_005536050.1"/>
</dbReference>
<dbReference type="GO" id="GO:0030145">
    <property type="term" value="F:manganese ion binding"/>
    <property type="evidence" value="ECO:0007669"/>
    <property type="project" value="InterPro"/>
</dbReference>
<organism evidence="7 8">
    <name type="scientific">Cyanidioschyzon merolae (strain NIES-3377 / 10D)</name>
    <name type="common">Unicellular red alga</name>
    <dbReference type="NCBI Taxonomy" id="280699"/>
    <lineage>
        <taxon>Eukaryota</taxon>
        <taxon>Rhodophyta</taxon>
        <taxon>Bangiophyceae</taxon>
        <taxon>Cyanidiales</taxon>
        <taxon>Cyanidiaceae</taxon>
        <taxon>Cyanidioschyzon</taxon>
    </lineage>
</organism>
<dbReference type="EMBL" id="AP006490">
    <property type="protein sequence ID" value="BAM79821.1"/>
    <property type="molecule type" value="Genomic_DNA"/>
</dbReference>
<name>M1UQN6_CYAM1</name>
<dbReference type="GO" id="GO:0005737">
    <property type="term" value="C:cytoplasm"/>
    <property type="evidence" value="ECO:0007669"/>
    <property type="project" value="InterPro"/>
</dbReference>
<dbReference type="Proteomes" id="UP000007014">
    <property type="component" value="Chromosome 8"/>
</dbReference>
<dbReference type="AlphaFoldDB" id="M1UQN6"/>
<dbReference type="STRING" id="280699.M1UQN6"/>
<dbReference type="eggNOG" id="KOG2597">
    <property type="taxonomic scope" value="Eukaryota"/>
</dbReference>
<reference evidence="7 8" key="2">
    <citation type="journal article" date="2007" name="BMC Biol.">
        <title>A 100%-complete sequence reveals unusually simple genomic features in the hot-spring red alga Cyanidioschyzon merolae.</title>
        <authorList>
            <person name="Nozaki H."/>
            <person name="Takano H."/>
            <person name="Misumi O."/>
            <person name="Terasawa K."/>
            <person name="Matsuzaki M."/>
            <person name="Maruyama S."/>
            <person name="Nishida K."/>
            <person name="Yagisawa F."/>
            <person name="Yoshida Y."/>
            <person name="Fujiwara T."/>
            <person name="Takio S."/>
            <person name="Tamura K."/>
            <person name="Chung S.J."/>
            <person name="Nakamura S."/>
            <person name="Kuroiwa H."/>
            <person name="Tanaka K."/>
            <person name="Sato N."/>
            <person name="Kuroiwa T."/>
        </authorList>
    </citation>
    <scope>NUCLEOTIDE SEQUENCE [LARGE SCALE GENOMIC DNA]</scope>
    <source>
        <strain evidence="7 8">10D</strain>
    </source>
</reference>
<feature type="compositionally biased region" description="Low complexity" evidence="5">
    <location>
        <begin position="349"/>
        <end position="362"/>
    </location>
</feature>
<protein>
    <submittedName>
        <fullName evidence="7">Probable leucine aminopeptidase</fullName>
    </submittedName>
</protein>
<dbReference type="Pfam" id="PF21337">
    <property type="entry name" value="Peptidase_M17_N_1"/>
    <property type="match status" value="1"/>
</dbReference>
<dbReference type="CDD" id="cd00433">
    <property type="entry name" value="Peptidase_M17"/>
    <property type="match status" value="1"/>
</dbReference>
<evidence type="ECO:0000313" key="8">
    <source>
        <dbReference type="Proteomes" id="UP000007014"/>
    </source>
</evidence>
<reference evidence="7 8" key="1">
    <citation type="journal article" date="2004" name="Nature">
        <title>Genome sequence of the ultrasmall unicellular red alga Cyanidioschyzon merolae 10D.</title>
        <authorList>
            <person name="Matsuzaki M."/>
            <person name="Misumi O."/>
            <person name="Shin-i T."/>
            <person name="Maruyama S."/>
            <person name="Takahara M."/>
            <person name="Miyagishima S."/>
            <person name="Mori T."/>
            <person name="Nishida K."/>
            <person name="Yagisawa F."/>
            <person name="Nishida K."/>
            <person name="Yoshida Y."/>
            <person name="Nishimura Y."/>
            <person name="Nakao S."/>
            <person name="Kobayashi T."/>
            <person name="Momoyama Y."/>
            <person name="Higashiyama T."/>
            <person name="Minoda A."/>
            <person name="Sano M."/>
            <person name="Nomoto H."/>
            <person name="Oishi K."/>
            <person name="Hayashi H."/>
            <person name="Ohta F."/>
            <person name="Nishizaka S."/>
            <person name="Haga S."/>
            <person name="Miura S."/>
            <person name="Morishita T."/>
            <person name="Kabeya Y."/>
            <person name="Terasawa K."/>
            <person name="Suzuki Y."/>
            <person name="Ishii Y."/>
            <person name="Asakawa S."/>
            <person name="Takano H."/>
            <person name="Ohta N."/>
            <person name="Kuroiwa H."/>
            <person name="Tanaka K."/>
            <person name="Shimizu N."/>
            <person name="Sugano S."/>
            <person name="Sato N."/>
            <person name="Nozaki H."/>
            <person name="Ogasawara N."/>
            <person name="Kohara Y."/>
            <person name="Kuroiwa T."/>
        </authorList>
    </citation>
    <scope>NUCLEOTIDE SEQUENCE [LARGE SCALE GENOMIC DNA]</scope>
    <source>
        <strain evidence="7 8">10D</strain>
    </source>
</reference>
<evidence type="ECO:0000256" key="3">
    <source>
        <dbReference type="ARBA" id="ARBA00022670"/>
    </source>
</evidence>
<dbReference type="InterPro" id="IPR048816">
    <property type="entry name" value="Peptidase_M17_N_1"/>
</dbReference>
<keyword evidence="8" id="KW-1185">Reference proteome</keyword>
<dbReference type="OrthoDB" id="412814at2759"/>
<comment type="similarity">
    <text evidence="1">Belongs to the peptidase M17 family.</text>
</comment>
<evidence type="ECO:0000256" key="2">
    <source>
        <dbReference type="ARBA" id="ARBA00022438"/>
    </source>
</evidence>
<dbReference type="HOGENOM" id="CLU_427864_0_0_1"/>
<evidence type="ECO:0000259" key="6">
    <source>
        <dbReference type="PROSITE" id="PS00631"/>
    </source>
</evidence>
<dbReference type="SUPFAM" id="SSF53187">
    <property type="entry name" value="Zn-dependent exopeptidases"/>
    <property type="match status" value="1"/>
</dbReference>
<gene>
    <name evidence="7" type="ORF">CYME_CMH153C</name>
</gene>
<dbReference type="PANTHER" id="PTHR11963">
    <property type="entry name" value="LEUCINE AMINOPEPTIDASE-RELATED"/>
    <property type="match status" value="1"/>
</dbReference>
<accession>M1UQN6</accession>
<dbReference type="InterPro" id="IPR000819">
    <property type="entry name" value="Peptidase_M17_C"/>
</dbReference>
<dbReference type="Gramene" id="CMH153CT">
    <property type="protein sequence ID" value="CMH153CT"/>
    <property type="gene ID" value="CMH153C"/>
</dbReference>
<dbReference type="GO" id="GO:0006508">
    <property type="term" value="P:proteolysis"/>
    <property type="evidence" value="ECO:0007669"/>
    <property type="project" value="UniProtKB-KW"/>
</dbReference>
<proteinExistence type="inferred from homology"/>
<evidence type="ECO:0000256" key="5">
    <source>
        <dbReference type="SAM" id="MobiDB-lite"/>
    </source>
</evidence>
<dbReference type="InterPro" id="IPR043472">
    <property type="entry name" value="Macro_dom-like"/>
</dbReference>
<sequence length="640" mass="68932">MRAWVRPASCLGSERRNAFLQSNCGSFRADVPDLRARGRVRTRYIANWHSLSHSRHVRLFHIYAKAGTPFSEYVPDESTPELLLAWGQRVLAYAGRFRQSWCAAASATCTTPIDLFSSRGFDAWLAQQPEGLQVWLRTVETLSSVANTDTGDLFCQCIPSPSLSSAAGAEEASSGSGIPQAPWSVLVRTDYVCSSDLLRVPWPLAAIPSRIPPGAYALRRGCAGLPPSAIALAWALGTYTFDAYKTREPRALRQLQWQVSDETKMVESFAEAAYLVRDLINAPAEQLGPAALEACARALADRYGGSCRAIIGEALRTANFPQIYAVGRAAASRHAPRLVEMHFPLPEGRSPSRSPPSSSSSPNASKPLIVLIGKGVCFDSGGLDIKPAQAMRLMKKDMGGAAHVLGLANLLRSDPQLAERHRLCVLLPAVENAISGDALRPGDILTARNGMTTEVGNTDAEGRLILADALAYAMELNPQYIVDFATLTGAARVALGTDLPALFCSDEQVAREAMELGSLLGDPVWHMPLHRAYRKMLRSKVADIQNIGDSPYAGAILAALYLAEFVQTGREALPSRQSPETAPAAKAADGSARGSPVWIHLDLMAYAVGSSAGRPEGGTEQGLYTMYHLLRRRVLGAEVA</sequence>
<dbReference type="OMA" id="LITTPCE"/>
<keyword evidence="4" id="KW-0378">Hydrolase</keyword>
<dbReference type="Gene3D" id="3.40.630.10">
    <property type="entry name" value="Zn peptidases"/>
    <property type="match status" value="1"/>
</dbReference>
<dbReference type="PRINTS" id="PR00481">
    <property type="entry name" value="LAMNOPPTDASE"/>
</dbReference>
<feature type="region of interest" description="Disordered" evidence="5">
    <location>
        <begin position="343"/>
        <end position="365"/>
    </location>
</feature>
<dbReference type="PROSITE" id="PS00631">
    <property type="entry name" value="CYTOSOL_AP"/>
    <property type="match status" value="1"/>
</dbReference>
<dbReference type="Gene3D" id="3.40.220.10">
    <property type="entry name" value="Leucine Aminopeptidase, subunit E, domain 1"/>
    <property type="match status" value="1"/>
</dbReference>
<feature type="domain" description="Cytosol aminopeptidase" evidence="6">
    <location>
        <begin position="457"/>
        <end position="464"/>
    </location>
</feature>
<evidence type="ECO:0000313" key="7">
    <source>
        <dbReference type="EMBL" id="BAM79821.1"/>
    </source>
</evidence>